<evidence type="ECO:0000256" key="3">
    <source>
        <dbReference type="ARBA" id="ARBA00022989"/>
    </source>
</evidence>
<reference evidence="7" key="3">
    <citation type="journal article" date="2010" name="Genome Res.">
        <title>Population genomic sequencing of Coccidioides fungi reveals recent hybridization and transposon control.</title>
        <authorList>
            <person name="Neafsey D.E."/>
            <person name="Barker B.M."/>
            <person name="Sharpton T.J."/>
            <person name="Stajich J.E."/>
            <person name="Park D.J."/>
            <person name="Whiston E."/>
            <person name="Hung C.-Y."/>
            <person name="McMahan C."/>
            <person name="White J."/>
            <person name="Sykes S."/>
            <person name="Heiman D."/>
            <person name="Young S."/>
            <person name="Zeng Q."/>
            <person name="Abouelleil A."/>
            <person name="Aftuck L."/>
            <person name="Bessette D."/>
            <person name="Brown A."/>
            <person name="FitzGerald M."/>
            <person name="Lui A."/>
            <person name="Macdonald J.P."/>
            <person name="Priest M."/>
            <person name="Orbach M.J."/>
            <person name="Galgiani J.N."/>
            <person name="Kirkland T.N."/>
            <person name="Cole G.T."/>
            <person name="Birren B.W."/>
            <person name="Henn M.R."/>
            <person name="Taylor J.W."/>
            <person name="Rounsley S.D."/>
        </authorList>
    </citation>
    <scope>NUCLEOTIDE SEQUENCE [LARGE SCALE GENOMIC DNA]</scope>
    <source>
        <strain evidence="7">RMSCC 3488</strain>
    </source>
</reference>
<evidence type="ECO:0000313" key="7">
    <source>
        <dbReference type="Proteomes" id="UP000054567"/>
    </source>
</evidence>
<accession>A0A0J6FI16</accession>
<keyword evidence="3 5" id="KW-1133">Transmembrane helix</keyword>
<proteinExistence type="predicted"/>
<keyword evidence="4 5" id="KW-0472">Membrane</keyword>
<dbReference type="InterPro" id="IPR045863">
    <property type="entry name" value="CorA_TM1_TM2"/>
</dbReference>
<gene>
    <name evidence="6" type="ORF">CPAG_09113</name>
</gene>
<dbReference type="Gene3D" id="1.20.58.340">
    <property type="entry name" value="Magnesium transport protein CorA, transmembrane region"/>
    <property type="match status" value="1"/>
</dbReference>
<comment type="subcellular location">
    <subcellularLocation>
        <location evidence="1">Membrane</location>
        <topology evidence="1">Multi-pass membrane protein</topology>
    </subcellularLocation>
</comment>
<dbReference type="SUPFAM" id="SSF144083">
    <property type="entry name" value="Magnesium transport protein CorA, transmembrane region"/>
    <property type="match status" value="1"/>
</dbReference>
<organism evidence="6 7">
    <name type="scientific">Coccidioides posadasii RMSCC 3488</name>
    <dbReference type="NCBI Taxonomy" id="454284"/>
    <lineage>
        <taxon>Eukaryota</taxon>
        <taxon>Fungi</taxon>
        <taxon>Dikarya</taxon>
        <taxon>Ascomycota</taxon>
        <taxon>Pezizomycotina</taxon>
        <taxon>Eurotiomycetes</taxon>
        <taxon>Eurotiomycetidae</taxon>
        <taxon>Onygenales</taxon>
        <taxon>Onygenaceae</taxon>
        <taxon>Coccidioides</taxon>
    </lineage>
</organism>
<evidence type="ECO:0000256" key="4">
    <source>
        <dbReference type="ARBA" id="ARBA00023136"/>
    </source>
</evidence>
<evidence type="ECO:0000256" key="2">
    <source>
        <dbReference type="ARBA" id="ARBA00022692"/>
    </source>
</evidence>
<sequence>MLFEGMDASHTRRHLSWRYQRTKKYRPAPKSTVPRIARSYQPVVIASLDRTSYPAQAEFLTPSLDNLSLCQGLLANEANFACESSCDVLEIYETGRRSWKYGWNDEKIMTYIKPFLDGQDKSTPQGLNLRVLFCNLRRHPDTSFGYQLSLSKPTTKSLLTAFRVFPHFLPFMLGEPDYWAPLFIPLRNDKRVVRIEATWQHPRYNIHARQQPCSVYMGYDFAEACTTYIIVSGEGEEYVERTKTRLNDYFADDDGLAAAAGQISDPFLLQSILCHESLTDGKEIITKLRHRLYDQLDIVGEYAKEPFDKSNLQEMTNQLHLISQDADSLFASTEMAGMISTHMAKARQRTSKISPNIFHKSNVGDALAYLIDSIEAQKRWLQSLKSRKDIAMNLVFNLVTQQDSETSTSIARDTKEDSASMKIIAVMTMLFLPTTAVSGFFSMSFFSMSGPLQTSGDIGLFFAVALPLTFLIFLTWWMWYSVESTVRNVCYFVSLRYQGFRFRLKTEKDEERGN</sequence>
<dbReference type="Proteomes" id="UP000054567">
    <property type="component" value="Unassembled WGS sequence"/>
</dbReference>
<evidence type="ECO:0000256" key="5">
    <source>
        <dbReference type="SAM" id="Phobius"/>
    </source>
</evidence>
<protein>
    <submittedName>
        <fullName evidence="6">Uncharacterized protein</fullName>
    </submittedName>
</protein>
<keyword evidence="2 5" id="KW-0812">Transmembrane</keyword>
<feature type="transmembrane region" description="Helical" evidence="5">
    <location>
        <begin position="458"/>
        <end position="479"/>
    </location>
</feature>
<dbReference type="AlphaFoldDB" id="A0A0J6FI16"/>
<name>A0A0J6FI16_COCPO</name>
<dbReference type="GO" id="GO:0016020">
    <property type="term" value="C:membrane"/>
    <property type="evidence" value="ECO:0007669"/>
    <property type="project" value="UniProtKB-SubCell"/>
</dbReference>
<reference evidence="7" key="2">
    <citation type="journal article" date="2009" name="Genome Res.">
        <title>Comparative genomic analyses of the human fungal pathogens Coccidioides and their relatives.</title>
        <authorList>
            <person name="Sharpton T.J."/>
            <person name="Stajich J.E."/>
            <person name="Rounsley S.D."/>
            <person name="Gardner M.J."/>
            <person name="Wortman J.R."/>
            <person name="Jordar V.S."/>
            <person name="Maiti R."/>
            <person name="Kodira C.D."/>
            <person name="Neafsey D.E."/>
            <person name="Zeng Q."/>
            <person name="Hung C.-Y."/>
            <person name="McMahan C."/>
            <person name="Muszewska A."/>
            <person name="Grynberg M."/>
            <person name="Mandel M.A."/>
            <person name="Kellner E.M."/>
            <person name="Barker B.M."/>
            <person name="Galgiani J.N."/>
            <person name="Orbach M.J."/>
            <person name="Kirkland T.N."/>
            <person name="Cole G.T."/>
            <person name="Henn M.R."/>
            <person name="Birren B.W."/>
            <person name="Taylor J.W."/>
        </authorList>
    </citation>
    <scope>NUCLEOTIDE SEQUENCE [LARGE SCALE GENOMIC DNA]</scope>
    <source>
        <strain evidence="7">RMSCC 3488</strain>
    </source>
</reference>
<feature type="transmembrane region" description="Helical" evidence="5">
    <location>
        <begin position="423"/>
        <end position="446"/>
    </location>
</feature>
<dbReference type="Pfam" id="PF01544">
    <property type="entry name" value="CorA"/>
    <property type="match status" value="1"/>
</dbReference>
<reference evidence="6 7" key="1">
    <citation type="submission" date="2007-06" db="EMBL/GenBank/DDBJ databases">
        <title>The Genome Sequence of Coccidioides posadasii RMSCC_3488.</title>
        <authorList>
            <consortium name="Coccidioides Genome Resources Consortium"/>
            <consortium name="The Broad Institute Genome Sequencing Platform"/>
            <person name="Henn M.R."/>
            <person name="Sykes S."/>
            <person name="Young S."/>
            <person name="Jaffe D."/>
            <person name="Berlin A."/>
            <person name="Alvarez P."/>
            <person name="Butler J."/>
            <person name="Gnerre S."/>
            <person name="Grabherr M."/>
            <person name="Mauceli E."/>
            <person name="Brockman W."/>
            <person name="Kodira C."/>
            <person name="Alvarado L."/>
            <person name="Zeng Q."/>
            <person name="Crawford M."/>
            <person name="Antoine C."/>
            <person name="Devon K."/>
            <person name="Galgiani J."/>
            <person name="Orsborn K."/>
            <person name="Lewis M.L."/>
            <person name="Nusbaum C."/>
            <person name="Galagan J."/>
            <person name="Birren B."/>
        </authorList>
    </citation>
    <scope>NUCLEOTIDE SEQUENCE [LARGE SCALE GENOMIC DNA]</scope>
    <source>
        <strain evidence="6 7">RMSCC 3488</strain>
    </source>
</reference>
<dbReference type="GO" id="GO:0046873">
    <property type="term" value="F:metal ion transmembrane transporter activity"/>
    <property type="evidence" value="ECO:0007669"/>
    <property type="project" value="InterPro"/>
</dbReference>
<evidence type="ECO:0000313" key="6">
    <source>
        <dbReference type="EMBL" id="KMM72821.1"/>
    </source>
</evidence>
<dbReference type="InterPro" id="IPR002523">
    <property type="entry name" value="MgTranspt_CorA/ZnTranspt_ZntB"/>
</dbReference>
<dbReference type="EMBL" id="DS268114">
    <property type="protein sequence ID" value="KMM72821.1"/>
    <property type="molecule type" value="Genomic_DNA"/>
</dbReference>
<evidence type="ECO:0000256" key="1">
    <source>
        <dbReference type="ARBA" id="ARBA00004141"/>
    </source>
</evidence>
<dbReference type="VEuPathDB" id="FungiDB:CPAG_09113"/>